<comment type="caution">
    <text evidence="12">The sequence shown here is derived from an EMBL/GenBank/DDBJ whole genome shotgun (WGS) entry which is preliminary data.</text>
</comment>
<evidence type="ECO:0000256" key="3">
    <source>
        <dbReference type="ARBA" id="ARBA00022617"/>
    </source>
</evidence>
<reference evidence="12 13" key="1">
    <citation type="submission" date="2019-02" db="EMBL/GenBank/DDBJ databases">
        <title>Genome sequencing of the rare red list fungi Antrodiella citrinella (Flaviporus citrinellus).</title>
        <authorList>
            <person name="Buettner E."/>
            <person name="Kellner H."/>
        </authorList>
    </citation>
    <scope>NUCLEOTIDE SEQUENCE [LARGE SCALE GENOMIC DNA]</scope>
    <source>
        <strain evidence="12 13">DSM 108506</strain>
    </source>
</reference>
<dbReference type="GO" id="GO:0004408">
    <property type="term" value="F:holocytochrome-c synthase activity"/>
    <property type="evidence" value="ECO:0007669"/>
    <property type="project" value="UniProtKB-EC"/>
</dbReference>
<keyword evidence="8 10" id="KW-0472">Membrane</keyword>
<organism evidence="12 13">
    <name type="scientific">Antrodiella citrinella</name>
    <dbReference type="NCBI Taxonomy" id="2447956"/>
    <lineage>
        <taxon>Eukaryota</taxon>
        <taxon>Fungi</taxon>
        <taxon>Dikarya</taxon>
        <taxon>Basidiomycota</taxon>
        <taxon>Agaricomycotina</taxon>
        <taxon>Agaricomycetes</taxon>
        <taxon>Polyporales</taxon>
        <taxon>Steccherinaceae</taxon>
        <taxon>Antrodiella</taxon>
    </lineage>
</organism>
<evidence type="ECO:0000256" key="1">
    <source>
        <dbReference type="ARBA" id="ARBA00004273"/>
    </source>
</evidence>
<dbReference type="InterPro" id="IPR000511">
    <property type="entry name" value="Holocyt_c/c1_synthase"/>
</dbReference>
<feature type="compositionally biased region" description="Low complexity" evidence="11">
    <location>
        <begin position="60"/>
        <end position="69"/>
    </location>
</feature>
<keyword evidence="5 10" id="KW-0999">Mitochondrion inner membrane</keyword>
<gene>
    <name evidence="12" type="ORF">EUX98_g1187</name>
</gene>
<comment type="function">
    <text evidence="10">Lyase that catalyzes the covalent linking of the heme group to the cytochrome C apoprotein to produce the mature functional cytochrome.</text>
</comment>
<feature type="region of interest" description="Disordered" evidence="11">
    <location>
        <begin position="48"/>
        <end position="86"/>
    </location>
</feature>
<evidence type="ECO:0000256" key="6">
    <source>
        <dbReference type="ARBA" id="ARBA00023004"/>
    </source>
</evidence>
<keyword evidence="3 10" id="KW-0349">Heme</keyword>
<dbReference type="OrthoDB" id="4243at2759"/>
<proteinExistence type="inferred from homology"/>
<comment type="subcellular location">
    <subcellularLocation>
        <location evidence="1 10">Mitochondrion inner membrane</location>
    </subcellularLocation>
</comment>
<evidence type="ECO:0000256" key="2">
    <source>
        <dbReference type="ARBA" id="ARBA00007255"/>
    </source>
</evidence>
<comment type="similarity">
    <text evidence="2 10">Belongs to the cytochrome c-type heme lyase family.</text>
</comment>
<keyword evidence="7 10" id="KW-0496">Mitochondrion</keyword>
<evidence type="ECO:0000256" key="4">
    <source>
        <dbReference type="ARBA" id="ARBA00022723"/>
    </source>
</evidence>
<dbReference type="PANTHER" id="PTHR12743:SF0">
    <property type="entry name" value="HOLOCYTOCHROME C-TYPE SYNTHASE"/>
    <property type="match status" value="1"/>
</dbReference>
<feature type="compositionally biased region" description="Basic and acidic residues" evidence="11">
    <location>
        <begin position="73"/>
        <end position="86"/>
    </location>
</feature>
<keyword evidence="13" id="KW-1185">Reference proteome</keyword>
<protein>
    <recommendedName>
        <fullName evidence="10">Holocytochrome c-type synthase</fullName>
        <ecNumber evidence="10">4.4.1.17</ecNumber>
    </recommendedName>
</protein>
<dbReference type="Proteomes" id="UP000308730">
    <property type="component" value="Unassembled WGS sequence"/>
</dbReference>
<evidence type="ECO:0000256" key="9">
    <source>
        <dbReference type="ARBA" id="ARBA00023239"/>
    </source>
</evidence>
<keyword evidence="4 10" id="KW-0479">Metal-binding</keyword>
<dbReference type="Pfam" id="PF01265">
    <property type="entry name" value="Cyto_heme_lyase"/>
    <property type="match status" value="1"/>
</dbReference>
<evidence type="ECO:0000256" key="5">
    <source>
        <dbReference type="ARBA" id="ARBA00022792"/>
    </source>
</evidence>
<evidence type="ECO:0000313" key="13">
    <source>
        <dbReference type="Proteomes" id="UP000308730"/>
    </source>
</evidence>
<sequence>MGQDKCPVDHQTPAETCPVDHAALAHSSEDKCPVDHSTRKSWSSMIFGASNELTPPPPASTSATYHSPPSRLPNEREVSSIPREDGSNWVYPSESQFFNAMARKNHNPQATDMKVIVPIHNAVNERAWAHVMMWEAGQGGDKCGGVKLVSFKGRPQDRTPKAWIKTIFGYALFYA</sequence>
<name>A0A4S4N208_9APHY</name>
<dbReference type="AlphaFoldDB" id="A0A4S4N208"/>
<evidence type="ECO:0000256" key="8">
    <source>
        <dbReference type="ARBA" id="ARBA00023136"/>
    </source>
</evidence>
<evidence type="ECO:0000256" key="10">
    <source>
        <dbReference type="RuleBase" id="RU363130"/>
    </source>
</evidence>
<dbReference type="PANTHER" id="PTHR12743">
    <property type="entry name" value="CYTOCHROME C1 HEME LYASE"/>
    <property type="match status" value="1"/>
</dbReference>
<keyword evidence="9 10" id="KW-0456">Lyase</keyword>
<dbReference type="EMBL" id="SGPM01000012">
    <property type="protein sequence ID" value="THH32966.1"/>
    <property type="molecule type" value="Genomic_DNA"/>
</dbReference>
<dbReference type="GO" id="GO:0005743">
    <property type="term" value="C:mitochondrial inner membrane"/>
    <property type="evidence" value="ECO:0007669"/>
    <property type="project" value="UniProtKB-SubCell"/>
</dbReference>
<evidence type="ECO:0000313" key="12">
    <source>
        <dbReference type="EMBL" id="THH32966.1"/>
    </source>
</evidence>
<dbReference type="GO" id="GO:0046872">
    <property type="term" value="F:metal ion binding"/>
    <property type="evidence" value="ECO:0007669"/>
    <property type="project" value="UniProtKB-KW"/>
</dbReference>
<accession>A0A4S4N208</accession>
<keyword evidence="6 10" id="KW-0408">Iron</keyword>
<comment type="catalytic activity">
    <reaction evidence="10">
        <text>holo-[cytochrome c] = apo-[cytochrome c] + heme b</text>
        <dbReference type="Rhea" id="RHEA:22648"/>
        <dbReference type="Rhea" id="RHEA-COMP:10725"/>
        <dbReference type="Rhea" id="RHEA-COMP:10726"/>
        <dbReference type="ChEBI" id="CHEBI:29950"/>
        <dbReference type="ChEBI" id="CHEBI:60344"/>
        <dbReference type="ChEBI" id="CHEBI:83739"/>
        <dbReference type="EC" id="4.4.1.17"/>
    </reaction>
</comment>
<dbReference type="EC" id="4.4.1.17" evidence="10"/>
<evidence type="ECO:0000256" key="11">
    <source>
        <dbReference type="SAM" id="MobiDB-lite"/>
    </source>
</evidence>
<evidence type="ECO:0000256" key="7">
    <source>
        <dbReference type="ARBA" id="ARBA00023128"/>
    </source>
</evidence>